<proteinExistence type="predicted"/>
<sequence>MKFSIIFIALLLISAQAVRCQIFKEDSTVKVIAYWDLNESYTYSVLFEQFELVGEDTVDRTTTTYLIDAIVIDSTSNSYKMRWTYRDLKVEMPDKDSTYSDLMNKLMGLSGGAVVEFETDELGGFQGVTNWETIRDYYKVASDSMKSYFGQIPQVNDFIDRMMIGFMTKEAIESSSIKDVHQFLNFHSAELKLGRPEFSTMKFPDATGTELMDALVSIEVTGIFPEDDDYAVYSKVDVNPDQLKSVARKNVRNLLPNASEEELDQVFEQMGEIWTEIENYAVIHYWGWPRYTKEVRRAGSALKNKVEIRTIEII</sequence>
<name>A0A142ENV4_9BACT</name>
<evidence type="ECO:0000313" key="2">
    <source>
        <dbReference type="EMBL" id="AMQ56809.1"/>
    </source>
</evidence>
<keyword evidence="3" id="KW-1185">Reference proteome</keyword>
<evidence type="ECO:0000256" key="1">
    <source>
        <dbReference type="SAM" id="SignalP"/>
    </source>
</evidence>
<evidence type="ECO:0000313" key="3">
    <source>
        <dbReference type="Proteomes" id="UP000073816"/>
    </source>
</evidence>
<accession>A0A142ENV4</accession>
<organism evidence="2 3">
    <name type="scientific">Algoriphagus sanaruensis</name>
    <dbReference type="NCBI Taxonomy" id="1727163"/>
    <lineage>
        <taxon>Bacteria</taxon>
        <taxon>Pseudomonadati</taxon>
        <taxon>Bacteroidota</taxon>
        <taxon>Cytophagia</taxon>
        <taxon>Cytophagales</taxon>
        <taxon>Cyclobacteriaceae</taxon>
        <taxon>Algoriphagus</taxon>
    </lineage>
</organism>
<dbReference type="RefSeq" id="WP_067546952.1">
    <property type="nucleotide sequence ID" value="NZ_CP012836.1"/>
</dbReference>
<feature type="chain" id="PRO_5007494251" evidence="1">
    <location>
        <begin position="20"/>
        <end position="314"/>
    </location>
</feature>
<dbReference type="PATRIC" id="fig|1727163.4.peg.2143"/>
<feature type="signal peptide" evidence="1">
    <location>
        <begin position="1"/>
        <end position="19"/>
    </location>
</feature>
<protein>
    <submittedName>
        <fullName evidence="2">Uncharacterized protein</fullName>
    </submittedName>
</protein>
<dbReference type="STRING" id="1727163.AO498_10250"/>
<dbReference type="AlphaFoldDB" id="A0A142ENV4"/>
<dbReference type="OrthoDB" id="796401at2"/>
<gene>
    <name evidence="2" type="ORF">AO498_10250</name>
</gene>
<reference evidence="2 3" key="2">
    <citation type="journal article" date="2016" name="Genome Announc.">
        <title>Complete Genome Sequence of Algoriphagus sp. Strain M8-2, Isolated from a Brackish Lake.</title>
        <authorList>
            <person name="Muraguchi Y."/>
            <person name="Kushimoto K."/>
            <person name="Ohtsubo Y."/>
            <person name="Suzuki T."/>
            <person name="Dohra H."/>
            <person name="Kimbara K."/>
            <person name="Shintani M."/>
        </authorList>
    </citation>
    <scope>NUCLEOTIDE SEQUENCE [LARGE SCALE GENOMIC DNA]</scope>
    <source>
        <strain evidence="2 3">M8-2</strain>
    </source>
</reference>
<dbReference type="Proteomes" id="UP000073816">
    <property type="component" value="Chromosome"/>
</dbReference>
<keyword evidence="1" id="KW-0732">Signal</keyword>
<reference evidence="3" key="1">
    <citation type="submission" date="2015-09" db="EMBL/GenBank/DDBJ databases">
        <title>Complete sequence of Algoriphagus sp. M8-2.</title>
        <authorList>
            <person name="Shintani M."/>
        </authorList>
    </citation>
    <scope>NUCLEOTIDE SEQUENCE [LARGE SCALE GENOMIC DNA]</scope>
    <source>
        <strain evidence="3">M8-2</strain>
    </source>
</reference>
<dbReference type="EMBL" id="CP012836">
    <property type="protein sequence ID" value="AMQ56809.1"/>
    <property type="molecule type" value="Genomic_DNA"/>
</dbReference>
<dbReference type="KEGG" id="alm:AO498_10250"/>